<feature type="transmembrane region" description="Helical" evidence="8">
    <location>
        <begin position="123"/>
        <end position="149"/>
    </location>
</feature>
<dbReference type="SMART" id="SM00062">
    <property type="entry name" value="PBPb"/>
    <property type="match status" value="1"/>
</dbReference>
<keyword evidence="6 8" id="KW-1133">Transmembrane helix</keyword>
<evidence type="ECO:0000313" key="10">
    <source>
        <dbReference type="EMBL" id="MBB3167263.1"/>
    </source>
</evidence>
<dbReference type="PRINTS" id="PR00173">
    <property type="entry name" value="EDTRNSPORT"/>
</dbReference>
<organism evidence="10 11">
    <name type="scientific">Simiduia aestuariiviva</name>
    <dbReference type="NCBI Taxonomy" id="1510459"/>
    <lineage>
        <taxon>Bacteria</taxon>
        <taxon>Pseudomonadati</taxon>
        <taxon>Pseudomonadota</taxon>
        <taxon>Gammaproteobacteria</taxon>
        <taxon>Cellvibrionales</taxon>
        <taxon>Cellvibrionaceae</taxon>
        <taxon>Simiduia</taxon>
    </lineage>
</organism>
<evidence type="ECO:0000256" key="8">
    <source>
        <dbReference type="SAM" id="Phobius"/>
    </source>
</evidence>
<name>A0A839UIC2_9GAMM</name>
<dbReference type="Proteomes" id="UP000559987">
    <property type="component" value="Unassembled WGS sequence"/>
</dbReference>
<evidence type="ECO:0000256" key="1">
    <source>
        <dbReference type="ARBA" id="ARBA00004141"/>
    </source>
</evidence>
<protein>
    <submittedName>
        <fullName evidence="10">Na+/H+-dicarboxylate symporter</fullName>
    </submittedName>
</protein>
<proteinExistence type="inferred from homology"/>
<feature type="transmembrane region" description="Helical" evidence="8">
    <location>
        <begin position="288"/>
        <end position="309"/>
    </location>
</feature>
<dbReference type="Pfam" id="PF00497">
    <property type="entry name" value="SBP_bac_3"/>
    <property type="match status" value="1"/>
</dbReference>
<keyword evidence="5" id="KW-0732">Signal</keyword>
<accession>A0A839UIC2</accession>
<comment type="similarity">
    <text evidence="2">Belongs to the bacterial solute-binding protein 3 family.</text>
</comment>
<dbReference type="InterPro" id="IPR001991">
    <property type="entry name" value="Na-dicarboxylate_symporter"/>
</dbReference>
<dbReference type="PANTHER" id="PTHR35936:SF19">
    <property type="entry name" value="AMINO-ACID-BINDING PROTEIN YXEM-RELATED"/>
    <property type="match status" value="1"/>
</dbReference>
<dbReference type="PANTHER" id="PTHR35936">
    <property type="entry name" value="MEMBRANE-BOUND LYTIC MUREIN TRANSGLYCOSYLASE F"/>
    <property type="match status" value="1"/>
</dbReference>
<dbReference type="EMBL" id="JACHXZ010000001">
    <property type="protein sequence ID" value="MBB3167263.1"/>
    <property type="molecule type" value="Genomic_DNA"/>
</dbReference>
<evidence type="ECO:0000256" key="6">
    <source>
        <dbReference type="ARBA" id="ARBA00022989"/>
    </source>
</evidence>
<feature type="domain" description="Solute-binding protein family 3/N-terminal" evidence="9">
    <location>
        <begin position="470"/>
        <end position="693"/>
    </location>
</feature>
<feature type="transmembrane region" description="Helical" evidence="8">
    <location>
        <begin position="361"/>
        <end position="383"/>
    </location>
</feature>
<feature type="transmembrane region" description="Helical" evidence="8">
    <location>
        <begin position="38"/>
        <end position="58"/>
    </location>
</feature>
<evidence type="ECO:0000256" key="5">
    <source>
        <dbReference type="ARBA" id="ARBA00022729"/>
    </source>
</evidence>
<sequence>MSLSSKIVVGLLLGLVAGLCFGARMTALDTLGEIFLGLLQMTVLPYILVSLVSAVGALKRNQAQALARYGALVLALLWGVTLVLIAIASLSFPEWESASYFSPSLLEPAQRFDFIGSFLPSNIFHALGAGSIPAVVVFALLLGVALLRLGQKDEFLKVVNALQEAIGEMASLVMKTAPIGVFSIAASAAGTLDLEALKGLYVYLVTLTLLCLVLTFWVFPMLVKTLTKYRYSEVLDVSKDALITAFATGNLFIVLPIIAENTRKMFLRSYETHSPQSNLVEVVVPASFSIPVAGKLMALLFVLFAGWFSGEPIALVDYPELLLTGVVNLFGSSLAAVPSLLHAHKIPGEVFELFLITENIISNRLGAMTSVMFVVVMAILVATGANRKWRWNTFAVVRFAIVGLVLITAMSYSLRYLYKAVGNEYTAYDEFIARDLLLPAAASRSLLEVPALRPQEPSGNTLERIAARGKLRVGYYRDWLPYAFHNKQGQLVGLDIELWHQLGRDLGVRVEFVRVYRREVKQLLDSRYLDMAAGVAMTPAAIASYTLAAPHFNENLALLVRKDKRAQLREWQEIGSSERWHLGVPNAYYLTSSLRTALPNWQVQEVASPRSFVRGDKPELDAIIFGAAGASAWTLLYPEYGVVVPQPALPPVPMAMPVATNDLDFVLFMRQWLEIRRTDGTINKLTNYWIRGQRPEGSKHRWNFWDDWVMRSTPPVDE</sequence>
<evidence type="ECO:0000256" key="2">
    <source>
        <dbReference type="ARBA" id="ARBA00010333"/>
    </source>
</evidence>
<dbReference type="GO" id="GO:0015293">
    <property type="term" value="F:symporter activity"/>
    <property type="evidence" value="ECO:0007669"/>
    <property type="project" value="InterPro"/>
</dbReference>
<feature type="transmembrane region" description="Helical" evidence="8">
    <location>
        <begin position="395"/>
        <end position="414"/>
    </location>
</feature>
<gene>
    <name evidence="10" type="ORF">FHS30_000439</name>
</gene>
<dbReference type="AlphaFoldDB" id="A0A839UIC2"/>
<dbReference type="SUPFAM" id="SSF53850">
    <property type="entry name" value="Periplasmic binding protein-like II"/>
    <property type="match status" value="1"/>
</dbReference>
<dbReference type="GO" id="GO:0016020">
    <property type="term" value="C:membrane"/>
    <property type="evidence" value="ECO:0007669"/>
    <property type="project" value="UniProtKB-SubCell"/>
</dbReference>
<comment type="subcellular location">
    <subcellularLocation>
        <location evidence="1">Membrane</location>
        <topology evidence="1">Multi-pass membrane protein</topology>
    </subcellularLocation>
</comment>
<dbReference type="InterPro" id="IPR001638">
    <property type="entry name" value="Solute-binding_3/MltF_N"/>
</dbReference>
<evidence type="ECO:0000259" key="9">
    <source>
        <dbReference type="SMART" id="SM00062"/>
    </source>
</evidence>
<comment type="caution">
    <text evidence="10">The sequence shown here is derived from an EMBL/GenBank/DDBJ whole genome shotgun (WGS) entry which is preliminary data.</text>
</comment>
<dbReference type="Pfam" id="PF00375">
    <property type="entry name" value="SDF"/>
    <property type="match status" value="1"/>
</dbReference>
<reference evidence="10 11" key="1">
    <citation type="submission" date="2020-08" db="EMBL/GenBank/DDBJ databases">
        <title>Genomic Encyclopedia of Type Strains, Phase III (KMG-III): the genomes of soil and plant-associated and newly described type strains.</title>
        <authorList>
            <person name="Whitman W."/>
        </authorList>
    </citation>
    <scope>NUCLEOTIDE SEQUENCE [LARGE SCALE GENOMIC DNA]</scope>
    <source>
        <strain evidence="10 11">CECT 8571</strain>
    </source>
</reference>
<keyword evidence="11" id="KW-1185">Reference proteome</keyword>
<dbReference type="InterPro" id="IPR036458">
    <property type="entry name" value="Na:dicarbo_symporter_sf"/>
</dbReference>
<keyword evidence="4 8" id="KW-0812">Transmembrane</keyword>
<evidence type="ECO:0000313" key="11">
    <source>
        <dbReference type="Proteomes" id="UP000559987"/>
    </source>
</evidence>
<dbReference type="Gene3D" id="3.40.190.10">
    <property type="entry name" value="Periplasmic binding protein-like II"/>
    <property type="match status" value="2"/>
</dbReference>
<keyword evidence="7 8" id="KW-0472">Membrane</keyword>
<evidence type="ECO:0000256" key="3">
    <source>
        <dbReference type="ARBA" id="ARBA00022448"/>
    </source>
</evidence>
<feature type="transmembrane region" description="Helical" evidence="8">
    <location>
        <begin position="70"/>
        <end position="92"/>
    </location>
</feature>
<dbReference type="SUPFAM" id="SSF118215">
    <property type="entry name" value="Proton glutamate symport protein"/>
    <property type="match status" value="1"/>
</dbReference>
<dbReference type="Gene3D" id="1.10.3860.10">
    <property type="entry name" value="Sodium:dicarboxylate symporter"/>
    <property type="match status" value="1"/>
</dbReference>
<feature type="transmembrane region" description="Helical" evidence="8">
    <location>
        <begin position="241"/>
        <end position="259"/>
    </location>
</feature>
<dbReference type="RefSeq" id="WP_183907832.1">
    <property type="nucleotide sequence ID" value="NZ_JACHXZ010000001.1"/>
</dbReference>
<keyword evidence="3" id="KW-0813">Transport</keyword>
<evidence type="ECO:0000256" key="4">
    <source>
        <dbReference type="ARBA" id="ARBA00022692"/>
    </source>
</evidence>
<evidence type="ECO:0000256" key="7">
    <source>
        <dbReference type="ARBA" id="ARBA00023136"/>
    </source>
</evidence>
<feature type="transmembrane region" description="Helical" evidence="8">
    <location>
        <begin position="200"/>
        <end position="220"/>
    </location>
</feature>